<proteinExistence type="predicted"/>
<protein>
    <submittedName>
        <fullName evidence="1">Uncharacterized protein</fullName>
    </submittedName>
</protein>
<gene>
    <name evidence="1" type="ORF">GDO81_003593</name>
</gene>
<keyword evidence="2" id="KW-1185">Reference proteome</keyword>
<organism evidence="1 2">
    <name type="scientific">Engystomops pustulosus</name>
    <name type="common">Tungara frog</name>
    <name type="synonym">Physalaemus pustulosus</name>
    <dbReference type="NCBI Taxonomy" id="76066"/>
    <lineage>
        <taxon>Eukaryota</taxon>
        <taxon>Metazoa</taxon>
        <taxon>Chordata</taxon>
        <taxon>Craniata</taxon>
        <taxon>Vertebrata</taxon>
        <taxon>Euteleostomi</taxon>
        <taxon>Amphibia</taxon>
        <taxon>Batrachia</taxon>
        <taxon>Anura</taxon>
        <taxon>Neobatrachia</taxon>
        <taxon>Hyloidea</taxon>
        <taxon>Leptodactylidae</taxon>
        <taxon>Leiuperinae</taxon>
        <taxon>Engystomops</taxon>
    </lineage>
</organism>
<evidence type="ECO:0000313" key="2">
    <source>
        <dbReference type="Proteomes" id="UP000824782"/>
    </source>
</evidence>
<sequence>MKPSLATLTIIPLTFPHHTALDPWNTISFSENLRNFLEIDQNIKLTHTGSGNLIWIHRQTRPTTPQKKYTRLLFHPLPRSKIHPPYPTIMQIEIGFTPTKTIETHPSRTHSQ</sequence>
<comment type="caution">
    <text evidence="1">The sequence shown here is derived from an EMBL/GenBank/DDBJ whole genome shotgun (WGS) entry which is preliminary data.</text>
</comment>
<dbReference type="AlphaFoldDB" id="A0AAV7A274"/>
<accession>A0AAV7A274</accession>
<dbReference type="Proteomes" id="UP000824782">
    <property type="component" value="Unassembled WGS sequence"/>
</dbReference>
<name>A0AAV7A274_ENGPU</name>
<dbReference type="EMBL" id="WNYA01000010">
    <property type="protein sequence ID" value="KAG8553904.1"/>
    <property type="molecule type" value="Genomic_DNA"/>
</dbReference>
<evidence type="ECO:0000313" key="1">
    <source>
        <dbReference type="EMBL" id="KAG8553904.1"/>
    </source>
</evidence>
<reference evidence="1" key="1">
    <citation type="thesis" date="2020" institute="ProQuest LLC" country="789 East Eisenhower Parkway, Ann Arbor, MI, USA">
        <title>Comparative Genomics and Chromosome Evolution.</title>
        <authorList>
            <person name="Mudd A.B."/>
        </authorList>
    </citation>
    <scope>NUCLEOTIDE SEQUENCE</scope>
    <source>
        <strain evidence="1">237g6f4</strain>
        <tissue evidence="1">Blood</tissue>
    </source>
</reference>